<evidence type="ECO:0000256" key="1">
    <source>
        <dbReference type="SAM" id="MobiDB-lite"/>
    </source>
</evidence>
<protein>
    <recommendedName>
        <fullName evidence="4">PH domain-containing protein</fullName>
    </recommendedName>
</protein>
<dbReference type="EMBL" id="JAGPNK010000001">
    <property type="protein sequence ID" value="KAH7328191.1"/>
    <property type="molecule type" value="Genomic_DNA"/>
</dbReference>
<proteinExistence type="predicted"/>
<feature type="region of interest" description="Disordered" evidence="1">
    <location>
        <begin position="460"/>
        <end position="623"/>
    </location>
</feature>
<dbReference type="OrthoDB" id="1749473at2759"/>
<feature type="compositionally biased region" description="Polar residues" evidence="1">
    <location>
        <begin position="58"/>
        <end position="89"/>
    </location>
</feature>
<feature type="region of interest" description="Disordered" evidence="1">
    <location>
        <begin position="1"/>
        <end position="107"/>
    </location>
</feature>
<feature type="region of interest" description="Disordered" evidence="1">
    <location>
        <begin position="301"/>
        <end position="337"/>
    </location>
</feature>
<name>A0A8K0T155_9HYPO</name>
<feature type="compositionally biased region" description="Polar residues" evidence="1">
    <location>
        <begin position="462"/>
        <end position="476"/>
    </location>
</feature>
<dbReference type="AlphaFoldDB" id="A0A8K0T155"/>
<comment type="caution">
    <text evidence="2">The sequence shown here is derived from an EMBL/GenBank/DDBJ whole genome shotgun (WGS) entry which is preliminary data.</text>
</comment>
<feature type="region of interest" description="Disordered" evidence="1">
    <location>
        <begin position="397"/>
        <end position="433"/>
    </location>
</feature>
<evidence type="ECO:0000313" key="2">
    <source>
        <dbReference type="EMBL" id="KAH7328191.1"/>
    </source>
</evidence>
<dbReference type="Proteomes" id="UP000813444">
    <property type="component" value="Unassembled WGS sequence"/>
</dbReference>
<feature type="compositionally biased region" description="Basic residues" evidence="1">
    <location>
        <begin position="603"/>
        <end position="615"/>
    </location>
</feature>
<feature type="compositionally biased region" description="Polar residues" evidence="1">
    <location>
        <begin position="397"/>
        <end position="420"/>
    </location>
</feature>
<feature type="region of interest" description="Disordered" evidence="1">
    <location>
        <begin position="750"/>
        <end position="777"/>
    </location>
</feature>
<feature type="compositionally biased region" description="Basic and acidic residues" evidence="1">
    <location>
        <begin position="23"/>
        <end position="34"/>
    </location>
</feature>
<reference evidence="2" key="1">
    <citation type="journal article" date="2021" name="Nat. Commun.">
        <title>Genetic determinants of endophytism in the Arabidopsis root mycobiome.</title>
        <authorList>
            <person name="Mesny F."/>
            <person name="Miyauchi S."/>
            <person name="Thiergart T."/>
            <person name="Pickel B."/>
            <person name="Atanasova L."/>
            <person name="Karlsson M."/>
            <person name="Huettel B."/>
            <person name="Barry K.W."/>
            <person name="Haridas S."/>
            <person name="Chen C."/>
            <person name="Bauer D."/>
            <person name="Andreopoulos W."/>
            <person name="Pangilinan J."/>
            <person name="LaButti K."/>
            <person name="Riley R."/>
            <person name="Lipzen A."/>
            <person name="Clum A."/>
            <person name="Drula E."/>
            <person name="Henrissat B."/>
            <person name="Kohler A."/>
            <person name="Grigoriev I.V."/>
            <person name="Martin F.M."/>
            <person name="Hacquard S."/>
        </authorList>
    </citation>
    <scope>NUCLEOTIDE SEQUENCE</scope>
    <source>
        <strain evidence="2">MPI-CAGE-CH-0235</strain>
    </source>
</reference>
<gene>
    <name evidence="2" type="ORF">B0I35DRAFT_472934</name>
</gene>
<keyword evidence="3" id="KW-1185">Reference proteome</keyword>
<evidence type="ECO:0000313" key="3">
    <source>
        <dbReference type="Proteomes" id="UP000813444"/>
    </source>
</evidence>
<feature type="compositionally biased region" description="Basic and acidic residues" evidence="1">
    <location>
        <begin position="562"/>
        <end position="574"/>
    </location>
</feature>
<feature type="compositionally biased region" description="Pro residues" evidence="1">
    <location>
        <begin position="757"/>
        <end position="777"/>
    </location>
</feature>
<feature type="compositionally biased region" description="Polar residues" evidence="1">
    <location>
        <begin position="12"/>
        <end position="21"/>
    </location>
</feature>
<organism evidence="2 3">
    <name type="scientific">Stachybotrys elegans</name>
    <dbReference type="NCBI Taxonomy" id="80388"/>
    <lineage>
        <taxon>Eukaryota</taxon>
        <taxon>Fungi</taxon>
        <taxon>Dikarya</taxon>
        <taxon>Ascomycota</taxon>
        <taxon>Pezizomycotina</taxon>
        <taxon>Sordariomycetes</taxon>
        <taxon>Hypocreomycetidae</taxon>
        <taxon>Hypocreales</taxon>
        <taxon>Stachybotryaceae</taxon>
        <taxon>Stachybotrys</taxon>
    </lineage>
</organism>
<accession>A0A8K0T155</accession>
<sequence>MAHILAYDSLSARPTTLSTQRPRPHDTNPEDRVALRSSQKASRRESRLGLRTIFGRPRTSNSDASPPSHLTDSLRSASLSSDVPTSHSRPASIAPGSAYGPGDSSEQLSISSGLASLDLSWAPPPLFKAYPRAIRDATLPASTLDADYIVRLNSKSTGDAGFHAASDQRTAEKVRKKHRQTLSLTSTKLEWTTKIYILETSGYLLQYAAEGAHDRTPEKILQLGRSSAAFASDVIPGKHWVLQVSSVVESESQPTESRSLFSKLHIRSGEKQKSTNMLLIFESAEDMDGWMTTLRREIERLGGKRSLSETGAPKEIEEALHPTPMRNPVPRSSNRYSLYADNSSKERFDRDEFPVMAHDVEGFHEGVDDTSTTDSLVSHDERQLDNLRNSANRLSYHSSGQRTIVTSAGSSPACSPSRETFNIPPQDLLPPKSEARLRPNASAILYRRSSLQMLSPFVEHGANSSAAPPQNTTLENDAQADAGPSPVDPPQPPLNFSVPRSSNRRFSTYRIPTGPEPDGPSPQHKGGSTPHRVGARKPPPAQLRSTRPLSMVMDLPSPQADIADRPATRHDTSDLHISTDPVPPPPPPRSASRPRPRPPLSHAIHRPKSPLHHGKPIYGNPRRMASLGSISRQDVVPQLSGAQYGIPQSKDAAMSTGRRSNIQGPALADDAPSAPLISPRTLKRASMHSMVSDRSSRHEATMDNYASFMTALPPLRAPPPLMPLPPLPGSKNGQQLNMEAASKALLNRRSMPHLMDGPPPAPPPVCALPPIPHKPNF</sequence>
<evidence type="ECO:0008006" key="4">
    <source>
        <dbReference type="Google" id="ProtNLM"/>
    </source>
</evidence>